<name>A0A437KKD3_9FLAO</name>
<organism evidence="6 7">
    <name type="scientific">Flavobacterium sufflavum</name>
    <dbReference type="NCBI Taxonomy" id="1921138"/>
    <lineage>
        <taxon>Bacteria</taxon>
        <taxon>Pseudomonadati</taxon>
        <taxon>Bacteroidota</taxon>
        <taxon>Flavobacteriia</taxon>
        <taxon>Flavobacteriales</taxon>
        <taxon>Flavobacteriaceae</taxon>
        <taxon>Flavobacterium</taxon>
    </lineage>
</organism>
<dbReference type="NCBIfam" id="NF009807">
    <property type="entry name" value="PRK13291.1"/>
    <property type="match status" value="1"/>
</dbReference>
<dbReference type="Proteomes" id="UP000285211">
    <property type="component" value="Unassembled WGS sequence"/>
</dbReference>
<protein>
    <submittedName>
        <fullName evidence="6">Putative metal-dependent hydrolase</fullName>
    </submittedName>
</protein>
<dbReference type="EMBL" id="SACJ01000016">
    <property type="protein sequence ID" value="RVT71371.1"/>
    <property type="molecule type" value="Genomic_DNA"/>
</dbReference>
<dbReference type="OrthoDB" id="9796039at2"/>
<keyword evidence="4" id="KW-0862">Zinc</keyword>
<dbReference type="GO" id="GO:0046872">
    <property type="term" value="F:metal ion binding"/>
    <property type="evidence" value="ECO:0007669"/>
    <property type="project" value="UniProtKB-KW"/>
</dbReference>
<keyword evidence="2" id="KW-0479">Metal-binding</keyword>
<dbReference type="AlphaFoldDB" id="A0A437KKD3"/>
<evidence type="ECO:0000313" key="6">
    <source>
        <dbReference type="EMBL" id="RVT71371.1"/>
    </source>
</evidence>
<reference evidence="6 7" key="1">
    <citation type="submission" date="2019-01" db="EMBL/GenBank/DDBJ databases">
        <authorList>
            <person name="Chen W.-M."/>
        </authorList>
    </citation>
    <scope>NUCLEOTIDE SEQUENCE [LARGE SCALE GENOMIC DNA]</scope>
    <source>
        <strain evidence="6 7">BBQ-12</strain>
    </source>
</reference>
<dbReference type="GO" id="GO:0016787">
    <property type="term" value="F:hydrolase activity"/>
    <property type="evidence" value="ECO:0007669"/>
    <property type="project" value="UniProtKB-KW"/>
</dbReference>
<dbReference type="Pfam" id="PF12867">
    <property type="entry name" value="DinB_2"/>
    <property type="match status" value="1"/>
</dbReference>
<keyword evidence="3 6" id="KW-0378">Hydrolase</keyword>
<proteinExistence type="inferred from homology"/>
<dbReference type="InterPro" id="IPR023774">
    <property type="entry name" value="Put_metal_dep_hydrolase_YfiT"/>
</dbReference>
<dbReference type="InterPro" id="IPR024775">
    <property type="entry name" value="DinB-like"/>
</dbReference>
<dbReference type="RefSeq" id="WP_128197648.1">
    <property type="nucleotide sequence ID" value="NZ_SACJ01000016.1"/>
</dbReference>
<dbReference type="Gene3D" id="1.20.120.450">
    <property type="entry name" value="dinb family like domain"/>
    <property type="match status" value="1"/>
</dbReference>
<comment type="caution">
    <text evidence="6">The sequence shown here is derived from an EMBL/GenBank/DDBJ whole genome shotgun (WGS) entry which is preliminary data.</text>
</comment>
<evidence type="ECO:0000259" key="5">
    <source>
        <dbReference type="Pfam" id="PF12867"/>
    </source>
</evidence>
<feature type="domain" description="DinB-like" evidence="5">
    <location>
        <begin position="37"/>
        <end position="168"/>
    </location>
</feature>
<evidence type="ECO:0000256" key="3">
    <source>
        <dbReference type="ARBA" id="ARBA00022801"/>
    </source>
</evidence>
<dbReference type="SUPFAM" id="SSF109854">
    <property type="entry name" value="DinB/YfiT-like putative metalloenzymes"/>
    <property type="match status" value="1"/>
</dbReference>
<keyword evidence="7" id="KW-1185">Reference proteome</keyword>
<evidence type="ECO:0000256" key="1">
    <source>
        <dbReference type="ARBA" id="ARBA00022490"/>
    </source>
</evidence>
<dbReference type="InterPro" id="IPR034660">
    <property type="entry name" value="DinB/YfiT-like"/>
</dbReference>
<evidence type="ECO:0000256" key="2">
    <source>
        <dbReference type="ARBA" id="ARBA00022723"/>
    </source>
</evidence>
<gene>
    <name evidence="6" type="ORF">EOD40_17165</name>
</gene>
<keyword evidence="1" id="KW-0963">Cytoplasm</keyword>
<accession>A0A437KKD3</accession>
<dbReference type="HAMAP" id="MF_01256">
    <property type="entry name" value="YfiT_hydrol"/>
    <property type="match status" value="1"/>
</dbReference>
<evidence type="ECO:0000313" key="7">
    <source>
        <dbReference type="Proteomes" id="UP000285211"/>
    </source>
</evidence>
<sequence>MTLEQLKYPIGKFEQPLTITKDILSQWISDISSFPTRLKNEVNHLTDEQLDTQYRPNGWTIRQVIHHCADSHMNSLTRLKLTLTEDQPTIKPYFEERWAELIDSKKMPIAPALKMIEGIHERWTALLNHLTEEENSRIFIHPEHGKTFRIDENIGVYAWHCNHHLAHITETKKRNNWK</sequence>
<evidence type="ECO:0000256" key="4">
    <source>
        <dbReference type="ARBA" id="ARBA00022833"/>
    </source>
</evidence>